<gene>
    <name evidence="1" type="ORF">GLOINDRAFT_97310</name>
</gene>
<sequence length="298" mass="35111">MTHRVLNGTLSFLVKDVVNILAKMYFTTKTSRPLVDRSTYHPHYRILAYNDFLYQQKKIPPRLDRPIAPPQLSRPTFKSTKDNLIDWSLSSKWFNFNGRNDSTSISHTKDLKWKIRCSTLILPTLDILNRRYPLIMKDNINCLFCLNTPESNHHLWICPETRSLIRNCFITLGNTLIDLLTKNADKLSLVVPDSVKISPTFRWAYRNEEIHPVALLFLKSYITNDLKERNSKWKNLRSELGLSKKSFKNYYKDFNQSRTPGDIRPDNQFMRRGRDSIYINPFNDYPVLSSNIWNVMNM</sequence>
<name>U9TVR6_RHIID</name>
<dbReference type="eggNOG" id="ENOG502SWSS">
    <property type="taxonomic scope" value="Eukaryota"/>
</dbReference>
<dbReference type="HOGENOM" id="CLU_024817_3_1_1"/>
<dbReference type="AlphaFoldDB" id="U9TVR6"/>
<proteinExistence type="predicted"/>
<evidence type="ECO:0000313" key="1">
    <source>
        <dbReference type="EMBL" id="ESA10433.1"/>
    </source>
</evidence>
<protein>
    <submittedName>
        <fullName evidence="1">Uncharacterized protein</fullName>
    </submittedName>
</protein>
<dbReference type="EMBL" id="KI287109">
    <property type="protein sequence ID" value="ESA10433.1"/>
    <property type="molecule type" value="Genomic_DNA"/>
</dbReference>
<accession>U9TVR6</accession>
<organism evidence="1">
    <name type="scientific">Rhizophagus irregularis (strain DAOM 181602 / DAOM 197198 / MUCL 43194)</name>
    <name type="common">Arbuscular mycorrhizal fungus</name>
    <name type="synonym">Glomus intraradices</name>
    <dbReference type="NCBI Taxonomy" id="747089"/>
    <lineage>
        <taxon>Eukaryota</taxon>
        <taxon>Fungi</taxon>
        <taxon>Fungi incertae sedis</taxon>
        <taxon>Mucoromycota</taxon>
        <taxon>Glomeromycotina</taxon>
        <taxon>Glomeromycetes</taxon>
        <taxon>Glomerales</taxon>
        <taxon>Glomeraceae</taxon>
        <taxon>Rhizophagus</taxon>
    </lineage>
</organism>
<reference evidence="1" key="1">
    <citation type="submission" date="2013-07" db="EMBL/GenBank/DDBJ databases">
        <title>The genome of an arbuscular mycorrhizal fungus provides insights into the evolution of the oldest plant symbiosis.</title>
        <authorList>
            <consortium name="DOE Joint Genome Institute"/>
            <person name="Tisserant E."/>
            <person name="Malbreil M."/>
            <person name="Kuo A."/>
            <person name="Kohler A."/>
            <person name="Symeonidi A."/>
            <person name="Balestrini R."/>
            <person name="Charron P."/>
            <person name="Duensing N."/>
            <person name="Frei-dit-Frey N."/>
            <person name="Gianinazzi-Pearson V."/>
            <person name="Gilbert B."/>
            <person name="Handa Y."/>
            <person name="Hijri M."/>
            <person name="Kaul R."/>
            <person name="Kawaguchi M."/>
            <person name="Krajinski F."/>
            <person name="Lammers P."/>
            <person name="Lapierre D."/>
            <person name="Masclaux F.G."/>
            <person name="Murat C."/>
            <person name="Morin E."/>
            <person name="Ndikumana S."/>
            <person name="Pagni M."/>
            <person name="Petitpierre D."/>
            <person name="Requena N."/>
            <person name="Rosikiewicz P."/>
            <person name="Riley R."/>
            <person name="Saito K."/>
            <person name="San Clemente H."/>
            <person name="Shapiro H."/>
            <person name="van Tuinen D."/>
            <person name="Becard G."/>
            <person name="Bonfante P."/>
            <person name="Paszkowski U."/>
            <person name="Shachar-Hill Y."/>
            <person name="Young J.P."/>
            <person name="Sanders I.R."/>
            <person name="Henrissat B."/>
            <person name="Rensing S.A."/>
            <person name="Grigoriev I.V."/>
            <person name="Corradi N."/>
            <person name="Roux C."/>
            <person name="Martin F."/>
        </authorList>
    </citation>
    <scope>NUCLEOTIDE SEQUENCE</scope>
    <source>
        <strain evidence="1">DAOM 197198</strain>
    </source>
</reference>